<name>A0A0D6MJA8_9PROT</name>
<comment type="caution">
    <text evidence="3">The sequence shown here is derived from an EMBL/GenBank/DDBJ whole genome shotgun (WGS) entry which is preliminary data.</text>
</comment>
<gene>
    <name evidence="3" type="ORF">Tasa_010_092</name>
</gene>
<evidence type="ECO:0000256" key="2">
    <source>
        <dbReference type="SAM" id="MobiDB-lite"/>
    </source>
</evidence>
<dbReference type="PANTHER" id="PTHR43199">
    <property type="entry name" value="GLUTATHIONE HYDROLASE"/>
    <property type="match status" value="1"/>
</dbReference>
<evidence type="ECO:0000256" key="1">
    <source>
        <dbReference type="ARBA" id="ARBA00009381"/>
    </source>
</evidence>
<reference evidence="3 4" key="1">
    <citation type="submission" date="2012-10" db="EMBL/GenBank/DDBJ databases">
        <title>Genome sequencing of Tanticharoenia sakaeratensis NBRC 103193.</title>
        <authorList>
            <person name="Azuma Y."/>
            <person name="Hadano H."/>
            <person name="Hirakawa H."/>
            <person name="Matsushita K."/>
        </authorList>
    </citation>
    <scope>NUCLEOTIDE SEQUENCE [LARGE SCALE GENOMIC DNA]</scope>
    <source>
        <strain evidence="3 4">NBRC 103193</strain>
    </source>
</reference>
<accession>A0A0D6MJA8</accession>
<dbReference type="EMBL" id="BALE01000010">
    <property type="protein sequence ID" value="GAN53545.1"/>
    <property type="molecule type" value="Genomic_DNA"/>
</dbReference>
<sequence>MSGCASVPTGIQTIGHDLFGHSTLALSGYVGTVVTDEPQAALTGREVLVRGGNAADAAAAVGLALSVTLPSRASLGGGGACIAAKPGEPAQSFLFLPVAGSAPNAGDRPAAVPMLARGLYLMQLRYGSVDFSDTVAPAESLARNGITVSRVFAGDLAAVQSALLADDNIRSTFTRADGSVVQSGDTLVQPRLAAFLSRLRAQGVGDLYDGPLAHLYAQAATASGGGLDASDLRRALPSQTSTLHVTEGSVTAEFVAPPADGGLGAASVFASHGARSADGVIAAWRAAHPESQSGAAAVNTDAAALTSAAQAALDSGAGGSGALPALPATTSYVVVDRSGEAVACALSDGNLFGTGRMAGSTGIVMGASPAHAPAPVLPAAILRRGRALSAVLAASGQGSAATALGHAAVSEASGDTPEHTGLGRVNSAICTGNEQCRGDTDPRGDGLATGDAH</sequence>
<dbReference type="STRING" id="1231623.Tasa_010_092"/>
<keyword evidence="4" id="KW-1185">Reference proteome</keyword>
<dbReference type="AlphaFoldDB" id="A0A0D6MJA8"/>
<comment type="similarity">
    <text evidence="1">Belongs to the gamma-glutamyltransferase family.</text>
</comment>
<organism evidence="3 4">
    <name type="scientific">Tanticharoenia sakaeratensis NBRC 103193</name>
    <dbReference type="NCBI Taxonomy" id="1231623"/>
    <lineage>
        <taxon>Bacteria</taxon>
        <taxon>Pseudomonadati</taxon>
        <taxon>Pseudomonadota</taxon>
        <taxon>Alphaproteobacteria</taxon>
        <taxon>Acetobacterales</taxon>
        <taxon>Acetobacteraceae</taxon>
        <taxon>Tanticharoenia</taxon>
    </lineage>
</organism>
<dbReference type="PANTHER" id="PTHR43199:SF1">
    <property type="entry name" value="GLUTATHIONE HYDROLASE PROENZYME"/>
    <property type="match status" value="1"/>
</dbReference>
<dbReference type="InterPro" id="IPR029055">
    <property type="entry name" value="Ntn_hydrolases_N"/>
</dbReference>
<dbReference type="PRINTS" id="PR01210">
    <property type="entry name" value="GGTRANSPTASE"/>
</dbReference>
<protein>
    <submittedName>
        <fullName evidence="3">Gamma-glutamyltranspeptidase</fullName>
    </submittedName>
</protein>
<evidence type="ECO:0000313" key="4">
    <source>
        <dbReference type="Proteomes" id="UP000032679"/>
    </source>
</evidence>
<proteinExistence type="inferred from homology"/>
<dbReference type="InterPro" id="IPR051792">
    <property type="entry name" value="GGT_bact"/>
</dbReference>
<feature type="region of interest" description="Disordered" evidence="2">
    <location>
        <begin position="432"/>
        <end position="453"/>
    </location>
</feature>
<dbReference type="Proteomes" id="UP000032679">
    <property type="component" value="Unassembled WGS sequence"/>
</dbReference>
<evidence type="ECO:0000313" key="3">
    <source>
        <dbReference type="EMBL" id="GAN53545.1"/>
    </source>
</evidence>
<dbReference type="SUPFAM" id="SSF56235">
    <property type="entry name" value="N-terminal nucleophile aminohydrolases (Ntn hydrolases)"/>
    <property type="match status" value="1"/>
</dbReference>
<dbReference type="Pfam" id="PF01019">
    <property type="entry name" value="G_glu_transpept"/>
    <property type="match status" value="1"/>
</dbReference>